<gene>
    <name evidence="1" type="ORF">GsuE55_08060</name>
</gene>
<keyword evidence="2" id="KW-1185">Reference proteome</keyword>
<reference evidence="2" key="1">
    <citation type="journal article" date="2020" name="Microbiol. Resour. Announc.">
        <title>Complete Genome Sequence of Geobacillus sp. Strain E55-1, Isolated from Mine Geyser in Japan.</title>
        <authorList>
            <person name="Miyazaki K."/>
            <person name="Hase E."/>
            <person name="Tokito N."/>
        </authorList>
    </citation>
    <scope>NUCLEOTIDE SEQUENCE [LARGE SCALE GENOMIC DNA]</scope>
    <source>
        <strain evidence="2">E55-1</strain>
    </source>
</reference>
<proteinExistence type="predicted"/>
<dbReference type="AlphaFoldDB" id="A0A679FJP0"/>
<accession>A0A679FJP0</accession>
<dbReference type="EMBL" id="AP022557">
    <property type="protein sequence ID" value="BBW95973.1"/>
    <property type="molecule type" value="Genomic_DNA"/>
</dbReference>
<name>A0A679FJP0_9BACL</name>
<protein>
    <submittedName>
        <fullName evidence="1">Uncharacterized protein</fullName>
    </submittedName>
</protein>
<evidence type="ECO:0000313" key="2">
    <source>
        <dbReference type="Proteomes" id="UP000501421"/>
    </source>
</evidence>
<organism evidence="1 2">
    <name type="scientific">Geobacillus subterraneus</name>
    <dbReference type="NCBI Taxonomy" id="129338"/>
    <lineage>
        <taxon>Bacteria</taxon>
        <taxon>Bacillati</taxon>
        <taxon>Bacillota</taxon>
        <taxon>Bacilli</taxon>
        <taxon>Bacillales</taxon>
        <taxon>Anoxybacillaceae</taxon>
        <taxon>Geobacillus</taxon>
    </lineage>
</organism>
<sequence length="81" mass="9048">MPIHDTGDDAALWKVSRAAVAAAPVEAGENESFARTDWMGKESRFDKASLIERYNEPFRSFIHHLSKRLVQNRGFLSSIGG</sequence>
<dbReference type="Proteomes" id="UP000501421">
    <property type="component" value="Chromosome"/>
</dbReference>
<evidence type="ECO:0000313" key="1">
    <source>
        <dbReference type="EMBL" id="BBW95973.1"/>
    </source>
</evidence>